<gene>
    <name evidence="2" type="ORF">D8674_041412</name>
</gene>
<keyword evidence="3" id="KW-1185">Reference proteome</keyword>
<comment type="caution">
    <text evidence="2">The sequence shown here is derived from an EMBL/GenBank/DDBJ whole genome shotgun (WGS) entry which is preliminary data.</text>
</comment>
<feature type="transmembrane region" description="Helical" evidence="1">
    <location>
        <begin position="20"/>
        <end position="39"/>
    </location>
</feature>
<sequence length="226" mass="25383">MATRVKNYTLCSRLKQCPKVHIIAIIVCIPIYVLGILFFHDQYKLTPVEPGLWLDSSTVSKLNSSGSELTATWDMTVVSVNPNPVLAISFDSLQVTISYKTDTDDNGRDVLLTTKPVPPPPSPLNTETSTAHSFKIETVSAYVGDYVANQISEGRARGSVKFVFGMLGYYRYVNTSRWYLTRRRLEFGVFCCWVEFGFSPGNWTGTLTTMDESRACVDDPIRVHFK</sequence>
<proteinExistence type="predicted"/>
<dbReference type="Proteomes" id="UP000327157">
    <property type="component" value="Unassembled WGS sequence"/>
</dbReference>
<name>A0A5N5H3U5_9ROSA</name>
<keyword evidence="1" id="KW-0812">Transmembrane</keyword>
<dbReference type="OrthoDB" id="695142at2759"/>
<dbReference type="EMBL" id="SMOL01000284">
    <property type="protein sequence ID" value="KAB2620851.1"/>
    <property type="molecule type" value="Genomic_DNA"/>
</dbReference>
<keyword evidence="1" id="KW-0472">Membrane</keyword>
<reference evidence="2 3" key="2">
    <citation type="submission" date="2019-11" db="EMBL/GenBank/DDBJ databases">
        <title>A de novo genome assembly of a pear dwarfing rootstock.</title>
        <authorList>
            <person name="Wang F."/>
            <person name="Wang J."/>
            <person name="Li S."/>
            <person name="Zhang Y."/>
            <person name="Fang M."/>
            <person name="Ma L."/>
            <person name="Zhao Y."/>
            <person name="Jiang S."/>
        </authorList>
    </citation>
    <scope>NUCLEOTIDE SEQUENCE [LARGE SCALE GENOMIC DNA]</scope>
    <source>
        <strain evidence="2">S2</strain>
        <tissue evidence="2">Leaf</tissue>
    </source>
</reference>
<accession>A0A5N5H3U5</accession>
<evidence type="ECO:0000256" key="1">
    <source>
        <dbReference type="SAM" id="Phobius"/>
    </source>
</evidence>
<organism evidence="2 3">
    <name type="scientific">Pyrus ussuriensis x Pyrus communis</name>
    <dbReference type="NCBI Taxonomy" id="2448454"/>
    <lineage>
        <taxon>Eukaryota</taxon>
        <taxon>Viridiplantae</taxon>
        <taxon>Streptophyta</taxon>
        <taxon>Embryophyta</taxon>
        <taxon>Tracheophyta</taxon>
        <taxon>Spermatophyta</taxon>
        <taxon>Magnoliopsida</taxon>
        <taxon>eudicotyledons</taxon>
        <taxon>Gunneridae</taxon>
        <taxon>Pentapetalae</taxon>
        <taxon>rosids</taxon>
        <taxon>fabids</taxon>
        <taxon>Rosales</taxon>
        <taxon>Rosaceae</taxon>
        <taxon>Amygdaloideae</taxon>
        <taxon>Maleae</taxon>
        <taxon>Pyrus</taxon>
    </lineage>
</organism>
<evidence type="ECO:0008006" key="4">
    <source>
        <dbReference type="Google" id="ProtNLM"/>
    </source>
</evidence>
<evidence type="ECO:0000313" key="2">
    <source>
        <dbReference type="EMBL" id="KAB2620851.1"/>
    </source>
</evidence>
<evidence type="ECO:0000313" key="3">
    <source>
        <dbReference type="Proteomes" id="UP000327157"/>
    </source>
</evidence>
<reference evidence="2 3" key="1">
    <citation type="submission" date="2019-09" db="EMBL/GenBank/DDBJ databases">
        <authorList>
            <person name="Ou C."/>
        </authorList>
    </citation>
    <scope>NUCLEOTIDE SEQUENCE [LARGE SCALE GENOMIC DNA]</scope>
    <source>
        <strain evidence="2">S2</strain>
        <tissue evidence="2">Leaf</tissue>
    </source>
</reference>
<dbReference type="AlphaFoldDB" id="A0A5N5H3U5"/>
<keyword evidence="1" id="KW-1133">Transmembrane helix</keyword>
<protein>
    <recommendedName>
        <fullName evidence="4">Late embryogenesis abundant protein LEA-2 subgroup domain-containing protein</fullName>
    </recommendedName>
</protein>